<name>A0A4R4YAT5_9PSEU</name>
<proteinExistence type="predicted"/>
<dbReference type="EMBL" id="SMKW01000056">
    <property type="protein sequence ID" value="TDD41645.1"/>
    <property type="molecule type" value="Genomic_DNA"/>
</dbReference>
<reference evidence="1 2" key="1">
    <citation type="submission" date="2019-03" db="EMBL/GenBank/DDBJ databases">
        <title>Draft genome sequences of novel Actinobacteria.</title>
        <authorList>
            <person name="Sahin N."/>
            <person name="Ay H."/>
            <person name="Saygin H."/>
        </authorList>
    </citation>
    <scope>NUCLEOTIDE SEQUENCE [LARGE SCALE GENOMIC DNA]</scope>
    <source>
        <strain evidence="1 2">7K502</strain>
    </source>
</reference>
<dbReference type="OrthoDB" id="3636805at2"/>
<evidence type="ECO:0000313" key="1">
    <source>
        <dbReference type="EMBL" id="TDD41645.1"/>
    </source>
</evidence>
<organism evidence="1 2">
    <name type="scientific">Saccharopolyspora elongata</name>
    <dbReference type="NCBI Taxonomy" id="2530387"/>
    <lineage>
        <taxon>Bacteria</taxon>
        <taxon>Bacillati</taxon>
        <taxon>Actinomycetota</taxon>
        <taxon>Actinomycetes</taxon>
        <taxon>Pseudonocardiales</taxon>
        <taxon>Pseudonocardiaceae</taxon>
        <taxon>Saccharopolyspora</taxon>
    </lineage>
</organism>
<dbReference type="AlphaFoldDB" id="A0A4R4YAT5"/>
<keyword evidence="2" id="KW-1185">Reference proteome</keyword>
<sequence>MASMYEIENLLVEIQQRTDAAKAASRFLATETVTEPIGGDLGTVVVSGYGELLDITLVHDKLRYTTENALGEQLRAVGRAPLPRRTSSTSIT</sequence>
<gene>
    <name evidence="1" type="ORF">E1288_32065</name>
</gene>
<dbReference type="RefSeq" id="WP_132491926.1">
    <property type="nucleotide sequence ID" value="NZ_SMKW01000056.1"/>
</dbReference>
<dbReference type="Proteomes" id="UP000294947">
    <property type="component" value="Unassembled WGS sequence"/>
</dbReference>
<comment type="caution">
    <text evidence="1">The sequence shown here is derived from an EMBL/GenBank/DDBJ whole genome shotgun (WGS) entry which is preliminary data.</text>
</comment>
<evidence type="ECO:0000313" key="2">
    <source>
        <dbReference type="Proteomes" id="UP000294947"/>
    </source>
</evidence>
<accession>A0A4R4YAT5</accession>
<protein>
    <submittedName>
        <fullName evidence="1">Uncharacterized protein</fullName>
    </submittedName>
</protein>